<dbReference type="PANTHER" id="PTHR43450">
    <property type="entry name" value="ASPARTYL-TRNA SYNTHETASE"/>
    <property type="match status" value="1"/>
</dbReference>
<feature type="domain" description="Aminoacyl-tRNA synthetase class II (D/K/N)" evidence="5">
    <location>
        <begin position="21"/>
        <end position="81"/>
    </location>
</feature>
<dbReference type="InterPro" id="IPR004364">
    <property type="entry name" value="Aa-tRNA-synt_II"/>
</dbReference>
<dbReference type="Pfam" id="PF00152">
    <property type="entry name" value="tRNA-synt_2"/>
    <property type="match status" value="1"/>
</dbReference>
<evidence type="ECO:0000259" key="5">
    <source>
        <dbReference type="Pfam" id="PF00152"/>
    </source>
</evidence>
<dbReference type="GO" id="GO:0006422">
    <property type="term" value="P:aspartyl-tRNA aminoacylation"/>
    <property type="evidence" value="ECO:0007669"/>
    <property type="project" value="InterPro"/>
</dbReference>
<gene>
    <name evidence="6" type="ORF">RHSIM_Rhsim07G0113200</name>
</gene>
<evidence type="ECO:0000256" key="1">
    <source>
        <dbReference type="ARBA" id="ARBA00022490"/>
    </source>
</evidence>
<comment type="caution">
    <text evidence="6">The sequence shown here is derived from an EMBL/GenBank/DDBJ whole genome shotgun (WGS) entry which is preliminary data.</text>
</comment>
<dbReference type="GO" id="GO:0004815">
    <property type="term" value="F:aspartate-tRNA ligase activity"/>
    <property type="evidence" value="ECO:0007669"/>
    <property type="project" value="InterPro"/>
</dbReference>
<dbReference type="GO" id="GO:0005524">
    <property type="term" value="F:ATP binding"/>
    <property type="evidence" value="ECO:0007669"/>
    <property type="project" value="InterPro"/>
</dbReference>
<keyword evidence="1" id="KW-0963">Cytoplasm</keyword>
<dbReference type="PANTHER" id="PTHR43450:SF1">
    <property type="entry name" value="ASPARTATE--TRNA LIGASE, CYTOPLASMIC"/>
    <property type="match status" value="1"/>
</dbReference>
<dbReference type="OrthoDB" id="372395at2759"/>
<dbReference type="GO" id="GO:0003723">
    <property type="term" value="F:RNA binding"/>
    <property type="evidence" value="ECO:0007669"/>
    <property type="project" value="TreeGrafter"/>
</dbReference>
<dbReference type="InterPro" id="IPR045864">
    <property type="entry name" value="aa-tRNA-synth_II/BPL/LPL"/>
</dbReference>
<sequence length="87" mass="9722">MTSCKATRDVDWVSVFDNDLECDFGDIQVDDDNTQQKSDSLLLCCKYGAPPHGGFGVGLEHVVMLFYALNNIRKTSLFPRDPLRIAP</sequence>
<dbReference type="SUPFAM" id="SSF55681">
    <property type="entry name" value="Class II aaRS and biotin synthetases"/>
    <property type="match status" value="1"/>
</dbReference>
<proteinExistence type="predicted"/>
<dbReference type="InterPro" id="IPR004523">
    <property type="entry name" value="Asp-tRNA_synthase_2"/>
</dbReference>
<keyword evidence="7" id="KW-1185">Reference proteome</keyword>
<keyword evidence="3" id="KW-0547">Nucleotide-binding</keyword>
<dbReference type="GO" id="GO:0005829">
    <property type="term" value="C:cytosol"/>
    <property type="evidence" value="ECO:0007669"/>
    <property type="project" value="TreeGrafter"/>
</dbReference>
<name>A0A834LGX9_RHOSS</name>
<reference evidence="6" key="1">
    <citation type="submission" date="2019-11" db="EMBL/GenBank/DDBJ databases">
        <authorList>
            <person name="Liu Y."/>
            <person name="Hou J."/>
            <person name="Li T.-Q."/>
            <person name="Guan C.-H."/>
            <person name="Wu X."/>
            <person name="Wu H.-Z."/>
            <person name="Ling F."/>
            <person name="Zhang R."/>
            <person name="Shi X.-G."/>
            <person name="Ren J.-P."/>
            <person name="Chen E.-F."/>
            <person name="Sun J.-M."/>
        </authorList>
    </citation>
    <scope>NUCLEOTIDE SEQUENCE</scope>
    <source>
        <strain evidence="6">Adult_tree_wgs_1</strain>
        <tissue evidence="6">Leaves</tissue>
    </source>
</reference>
<keyword evidence="2" id="KW-0436">Ligase</keyword>
<evidence type="ECO:0000256" key="4">
    <source>
        <dbReference type="ARBA" id="ARBA00022840"/>
    </source>
</evidence>
<keyword evidence="4" id="KW-0067">ATP-binding</keyword>
<dbReference type="Gene3D" id="3.30.930.10">
    <property type="entry name" value="Bira Bifunctional Protein, Domain 2"/>
    <property type="match status" value="1"/>
</dbReference>
<evidence type="ECO:0000256" key="2">
    <source>
        <dbReference type="ARBA" id="ARBA00022598"/>
    </source>
</evidence>
<dbReference type="Proteomes" id="UP000626092">
    <property type="component" value="Unassembled WGS sequence"/>
</dbReference>
<dbReference type="EMBL" id="WJXA01000007">
    <property type="protein sequence ID" value="KAF7139231.1"/>
    <property type="molecule type" value="Genomic_DNA"/>
</dbReference>
<dbReference type="GO" id="GO:0017101">
    <property type="term" value="C:aminoacyl-tRNA synthetase multienzyme complex"/>
    <property type="evidence" value="ECO:0007669"/>
    <property type="project" value="TreeGrafter"/>
</dbReference>
<accession>A0A834LGX9</accession>
<organism evidence="6 7">
    <name type="scientific">Rhododendron simsii</name>
    <name type="common">Sims's rhododendron</name>
    <dbReference type="NCBI Taxonomy" id="118357"/>
    <lineage>
        <taxon>Eukaryota</taxon>
        <taxon>Viridiplantae</taxon>
        <taxon>Streptophyta</taxon>
        <taxon>Embryophyta</taxon>
        <taxon>Tracheophyta</taxon>
        <taxon>Spermatophyta</taxon>
        <taxon>Magnoliopsida</taxon>
        <taxon>eudicotyledons</taxon>
        <taxon>Gunneridae</taxon>
        <taxon>Pentapetalae</taxon>
        <taxon>asterids</taxon>
        <taxon>Ericales</taxon>
        <taxon>Ericaceae</taxon>
        <taxon>Ericoideae</taxon>
        <taxon>Rhodoreae</taxon>
        <taxon>Rhododendron</taxon>
    </lineage>
</organism>
<evidence type="ECO:0000256" key="3">
    <source>
        <dbReference type="ARBA" id="ARBA00022741"/>
    </source>
</evidence>
<evidence type="ECO:0000313" key="6">
    <source>
        <dbReference type="EMBL" id="KAF7139231.1"/>
    </source>
</evidence>
<evidence type="ECO:0000313" key="7">
    <source>
        <dbReference type="Proteomes" id="UP000626092"/>
    </source>
</evidence>
<dbReference type="AlphaFoldDB" id="A0A834LGX9"/>
<protein>
    <recommendedName>
        <fullName evidence="5">Aminoacyl-tRNA synthetase class II (D/K/N) domain-containing protein</fullName>
    </recommendedName>
</protein>